<feature type="compositionally biased region" description="Polar residues" evidence="1">
    <location>
        <begin position="24"/>
        <end position="42"/>
    </location>
</feature>
<organism evidence="2 3">
    <name type="scientific">Mycena albidolilacea</name>
    <dbReference type="NCBI Taxonomy" id="1033008"/>
    <lineage>
        <taxon>Eukaryota</taxon>
        <taxon>Fungi</taxon>
        <taxon>Dikarya</taxon>
        <taxon>Basidiomycota</taxon>
        <taxon>Agaricomycotina</taxon>
        <taxon>Agaricomycetes</taxon>
        <taxon>Agaricomycetidae</taxon>
        <taxon>Agaricales</taxon>
        <taxon>Marasmiineae</taxon>
        <taxon>Mycenaceae</taxon>
        <taxon>Mycena</taxon>
    </lineage>
</organism>
<sequence length="133" mass="14199">MLPPGAQGMDPAQTPYQDLAGPPSRTSTPQSGMMNPSPSMASRQPMVPGNDPRQQEDINAINNELLNIRPNVLVSLKMELGLSDINMCRLSPQDKTRIIQAHRQRMQKPGPPGPPNAAADPSMQAPLPAGTGT</sequence>
<dbReference type="AlphaFoldDB" id="A0AAD7EGM1"/>
<proteinExistence type="predicted"/>
<evidence type="ECO:0000256" key="1">
    <source>
        <dbReference type="SAM" id="MobiDB-lite"/>
    </source>
</evidence>
<reference evidence="2" key="1">
    <citation type="submission" date="2023-03" db="EMBL/GenBank/DDBJ databases">
        <title>Massive genome expansion in bonnet fungi (Mycena s.s.) driven by repeated elements and novel gene families across ecological guilds.</title>
        <authorList>
            <consortium name="Lawrence Berkeley National Laboratory"/>
            <person name="Harder C.B."/>
            <person name="Miyauchi S."/>
            <person name="Viragh M."/>
            <person name="Kuo A."/>
            <person name="Thoen E."/>
            <person name="Andreopoulos B."/>
            <person name="Lu D."/>
            <person name="Skrede I."/>
            <person name="Drula E."/>
            <person name="Henrissat B."/>
            <person name="Morin E."/>
            <person name="Kohler A."/>
            <person name="Barry K."/>
            <person name="LaButti K."/>
            <person name="Morin E."/>
            <person name="Salamov A."/>
            <person name="Lipzen A."/>
            <person name="Mereny Z."/>
            <person name="Hegedus B."/>
            <person name="Baldrian P."/>
            <person name="Stursova M."/>
            <person name="Weitz H."/>
            <person name="Taylor A."/>
            <person name="Grigoriev I.V."/>
            <person name="Nagy L.G."/>
            <person name="Martin F."/>
            <person name="Kauserud H."/>
        </authorList>
    </citation>
    <scope>NUCLEOTIDE SEQUENCE</scope>
    <source>
        <strain evidence="2">CBHHK002</strain>
    </source>
</reference>
<comment type="caution">
    <text evidence="2">The sequence shown here is derived from an EMBL/GenBank/DDBJ whole genome shotgun (WGS) entry which is preliminary data.</text>
</comment>
<dbReference type="Proteomes" id="UP001218218">
    <property type="component" value="Unassembled WGS sequence"/>
</dbReference>
<name>A0AAD7EGM1_9AGAR</name>
<accession>A0AAD7EGM1</accession>
<protein>
    <submittedName>
        <fullName evidence="2">Uncharacterized protein</fullName>
    </submittedName>
</protein>
<evidence type="ECO:0000313" key="3">
    <source>
        <dbReference type="Proteomes" id="UP001218218"/>
    </source>
</evidence>
<evidence type="ECO:0000313" key="2">
    <source>
        <dbReference type="EMBL" id="KAJ7319417.1"/>
    </source>
</evidence>
<gene>
    <name evidence="2" type="ORF">DFH08DRAFT_891014</name>
</gene>
<feature type="region of interest" description="Disordered" evidence="1">
    <location>
        <begin position="1"/>
        <end position="55"/>
    </location>
</feature>
<dbReference type="EMBL" id="JARIHO010000054">
    <property type="protein sequence ID" value="KAJ7319417.1"/>
    <property type="molecule type" value="Genomic_DNA"/>
</dbReference>
<feature type="region of interest" description="Disordered" evidence="1">
    <location>
        <begin position="103"/>
        <end position="133"/>
    </location>
</feature>
<keyword evidence="3" id="KW-1185">Reference proteome</keyword>